<dbReference type="SUPFAM" id="SSF144091">
    <property type="entry name" value="Rhomboid-like"/>
    <property type="match status" value="1"/>
</dbReference>
<dbReference type="GO" id="GO:0004252">
    <property type="term" value="F:serine-type endopeptidase activity"/>
    <property type="evidence" value="ECO:0007669"/>
    <property type="project" value="InterPro"/>
</dbReference>
<evidence type="ECO:0000256" key="3">
    <source>
        <dbReference type="ARBA" id="ARBA00022989"/>
    </source>
</evidence>
<feature type="transmembrane region" description="Helical" evidence="5">
    <location>
        <begin position="20"/>
        <end position="38"/>
    </location>
</feature>
<name>A0A8J7DL80_9CYAN</name>
<keyword evidence="4 5" id="KW-0472">Membrane</keyword>
<feature type="transmembrane region" description="Helical" evidence="5">
    <location>
        <begin position="95"/>
        <end position="112"/>
    </location>
</feature>
<dbReference type="InterPro" id="IPR022764">
    <property type="entry name" value="Peptidase_S54_rhomboid_dom"/>
</dbReference>
<dbReference type="InterPro" id="IPR035952">
    <property type="entry name" value="Rhomboid-like_sf"/>
</dbReference>
<dbReference type="InterPro" id="IPR050925">
    <property type="entry name" value="Rhomboid_protease_S54"/>
</dbReference>
<sequence>MREADAKPSLLSEAKTQATALFGFVALLWLVEIIDWVIFGGRLDRYGIRPRQLAGLWGILFAPFLHGNFEHLTANTLPLLVLGWLVMLRETGDWLVVTVLSALVGGLGTWLIGAANTSHIGASGILFGYFGFLLMRGYFERSLVAIAFSILVISLYGGIVWGVLPGQPGISWEGHLFGFIGGALAARLLARQ</sequence>
<dbReference type="GO" id="GO:0016020">
    <property type="term" value="C:membrane"/>
    <property type="evidence" value="ECO:0007669"/>
    <property type="project" value="UniProtKB-SubCell"/>
</dbReference>
<keyword evidence="8" id="KW-1185">Reference proteome</keyword>
<organism evidence="7 8">
    <name type="scientific">Vasconcelosia minhoensis LEGE 07310</name>
    <dbReference type="NCBI Taxonomy" id="915328"/>
    <lineage>
        <taxon>Bacteria</taxon>
        <taxon>Bacillati</taxon>
        <taxon>Cyanobacteriota</taxon>
        <taxon>Cyanophyceae</taxon>
        <taxon>Nodosilineales</taxon>
        <taxon>Cymatolegaceae</taxon>
        <taxon>Vasconcelosia</taxon>
        <taxon>Vasconcelosia minhoensis</taxon>
    </lineage>
</organism>
<evidence type="ECO:0000259" key="6">
    <source>
        <dbReference type="Pfam" id="PF01694"/>
    </source>
</evidence>
<dbReference type="GO" id="GO:0006508">
    <property type="term" value="P:proteolysis"/>
    <property type="evidence" value="ECO:0007669"/>
    <property type="project" value="UniProtKB-KW"/>
</dbReference>
<evidence type="ECO:0000256" key="4">
    <source>
        <dbReference type="ARBA" id="ARBA00023136"/>
    </source>
</evidence>
<comment type="subcellular location">
    <subcellularLocation>
        <location evidence="1">Membrane</location>
        <topology evidence="1">Multi-pass membrane protein</topology>
    </subcellularLocation>
</comment>
<dbReference type="EMBL" id="JADEXG010000012">
    <property type="protein sequence ID" value="MBE9077061.1"/>
    <property type="molecule type" value="Genomic_DNA"/>
</dbReference>
<dbReference type="RefSeq" id="WP_193905793.1">
    <property type="nucleotide sequence ID" value="NZ_JADEXG010000012.1"/>
</dbReference>
<gene>
    <name evidence="7" type="ORF">IQ241_07085</name>
</gene>
<reference evidence="7" key="1">
    <citation type="submission" date="2020-10" db="EMBL/GenBank/DDBJ databases">
        <authorList>
            <person name="Castelo-Branco R."/>
            <person name="Eusebio N."/>
            <person name="Adriana R."/>
            <person name="Vieira A."/>
            <person name="Brugerolle De Fraissinette N."/>
            <person name="Rezende De Castro R."/>
            <person name="Schneider M.P."/>
            <person name="Vasconcelos V."/>
            <person name="Leao P.N."/>
        </authorList>
    </citation>
    <scope>NUCLEOTIDE SEQUENCE</scope>
    <source>
        <strain evidence="7">LEGE 07310</strain>
    </source>
</reference>
<dbReference type="Pfam" id="PF01694">
    <property type="entry name" value="Rhomboid"/>
    <property type="match status" value="1"/>
</dbReference>
<dbReference type="AlphaFoldDB" id="A0A8J7DL80"/>
<feature type="transmembrane region" description="Helical" evidence="5">
    <location>
        <begin position="142"/>
        <end position="164"/>
    </location>
</feature>
<evidence type="ECO:0000256" key="2">
    <source>
        <dbReference type="ARBA" id="ARBA00022692"/>
    </source>
</evidence>
<feature type="transmembrane region" description="Helical" evidence="5">
    <location>
        <begin position="170"/>
        <end position="190"/>
    </location>
</feature>
<keyword evidence="7" id="KW-0645">Protease</keyword>
<comment type="caution">
    <text evidence="7">The sequence shown here is derived from an EMBL/GenBank/DDBJ whole genome shotgun (WGS) entry which is preliminary data.</text>
</comment>
<accession>A0A8J7DL80</accession>
<evidence type="ECO:0000256" key="1">
    <source>
        <dbReference type="ARBA" id="ARBA00004141"/>
    </source>
</evidence>
<evidence type="ECO:0000313" key="7">
    <source>
        <dbReference type="EMBL" id="MBE9077061.1"/>
    </source>
</evidence>
<feature type="transmembrane region" description="Helical" evidence="5">
    <location>
        <begin position="118"/>
        <end position="135"/>
    </location>
</feature>
<keyword evidence="2 5" id="KW-0812">Transmembrane</keyword>
<keyword evidence="3 5" id="KW-1133">Transmembrane helix</keyword>
<dbReference type="PANTHER" id="PTHR43731">
    <property type="entry name" value="RHOMBOID PROTEASE"/>
    <property type="match status" value="1"/>
</dbReference>
<proteinExistence type="predicted"/>
<protein>
    <submittedName>
        <fullName evidence="7">Rhomboid family intramembrane serine protease</fullName>
    </submittedName>
</protein>
<dbReference type="PANTHER" id="PTHR43731:SF9">
    <property type="entry name" value="SLR1461 PROTEIN"/>
    <property type="match status" value="1"/>
</dbReference>
<dbReference type="Proteomes" id="UP000636505">
    <property type="component" value="Unassembled WGS sequence"/>
</dbReference>
<keyword evidence="7" id="KW-0378">Hydrolase</keyword>
<feature type="transmembrane region" description="Helical" evidence="5">
    <location>
        <begin position="72"/>
        <end position="88"/>
    </location>
</feature>
<dbReference type="Gene3D" id="1.20.1540.10">
    <property type="entry name" value="Rhomboid-like"/>
    <property type="match status" value="1"/>
</dbReference>
<feature type="domain" description="Peptidase S54 rhomboid" evidence="6">
    <location>
        <begin position="56"/>
        <end position="191"/>
    </location>
</feature>
<evidence type="ECO:0000313" key="8">
    <source>
        <dbReference type="Proteomes" id="UP000636505"/>
    </source>
</evidence>
<evidence type="ECO:0000256" key="5">
    <source>
        <dbReference type="SAM" id="Phobius"/>
    </source>
</evidence>